<dbReference type="AlphaFoldDB" id="A0A9K3D3M0"/>
<protein>
    <submittedName>
        <fullName evidence="2">Uncharacterized protein</fullName>
    </submittedName>
</protein>
<keyword evidence="1" id="KW-0812">Transmembrane</keyword>
<evidence type="ECO:0000313" key="2">
    <source>
        <dbReference type="EMBL" id="GIQ88449.1"/>
    </source>
</evidence>
<accession>A0A9K3D3M0</accession>
<keyword evidence="1" id="KW-1133">Transmembrane helix</keyword>
<feature type="non-terminal residue" evidence="2">
    <location>
        <position position="135"/>
    </location>
</feature>
<keyword evidence="3" id="KW-1185">Reference proteome</keyword>
<comment type="caution">
    <text evidence="2">The sequence shown here is derived from an EMBL/GenBank/DDBJ whole genome shotgun (WGS) entry which is preliminary data.</text>
</comment>
<sequence length="135" mass="15394">SDYPVTQRADVKASLIRRLWFPPNDPSIDDADYTEKIPSLLYYFSGPIVLYVVITSVYTMVTDPTGARRSQKIQDKRRQYRAKYVPTSAVLRKWAKQDKKEARRVKTLDPSGLLTQETDSLGPHKAVLCVCVFSP</sequence>
<evidence type="ECO:0000256" key="1">
    <source>
        <dbReference type="SAM" id="Phobius"/>
    </source>
</evidence>
<feature type="transmembrane region" description="Helical" evidence="1">
    <location>
        <begin position="40"/>
        <end position="61"/>
    </location>
</feature>
<proteinExistence type="predicted"/>
<name>A0A9K3D3M0_9EUKA</name>
<dbReference type="Proteomes" id="UP000265618">
    <property type="component" value="Unassembled WGS sequence"/>
</dbReference>
<dbReference type="EMBL" id="BDIP01004076">
    <property type="protein sequence ID" value="GIQ88449.1"/>
    <property type="molecule type" value="Genomic_DNA"/>
</dbReference>
<evidence type="ECO:0000313" key="3">
    <source>
        <dbReference type="Proteomes" id="UP000265618"/>
    </source>
</evidence>
<keyword evidence="1" id="KW-0472">Membrane</keyword>
<gene>
    <name evidence="2" type="ORF">KIPB_010697</name>
</gene>
<organism evidence="2 3">
    <name type="scientific">Kipferlia bialata</name>
    <dbReference type="NCBI Taxonomy" id="797122"/>
    <lineage>
        <taxon>Eukaryota</taxon>
        <taxon>Metamonada</taxon>
        <taxon>Carpediemonas-like organisms</taxon>
        <taxon>Kipferlia</taxon>
    </lineage>
</organism>
<reference evidence="2 3" key="1">
    <citation type="journal article" date="2018" name="PLoS ONE">
        <title>The draft genome of Kipferlia bialata reveals reductive genome evolution in fornicate parasites.</title>
        <authorList>
            <person name="Tanifuji G."/>
            <person name="Takabayashi S."/>
            <person name="Kume K."/>
            <person name="Takagi M."/>
            <person name="Nakayama T."/>
            <person name="Kamikawa R."/>
            <person name="Inagaki Y."/>
            <person name="Hashimoto T."/>
        </authorList>
    </citation>
    <scope>NUCLEOTIDE SEQUENCE [LARGE SCALE GENOMIC DNA]</scope>
    <source>
        <strain evidence="2">NY0173</strain>
    </source>
</reference>